<accession>A0A6G8Q864</accession>
<dbReference type="KEGG" id="rub:GBA63_08280"/>
<dbReference type="Pfam" id="PF22531">
    <property type="entry name" value="DUF7002"/>
    <property type="match status" value="1"/>
</dbReference>
<dbReference type="InterPro" id="IPR054271">
    <property type="entry name" value="DUF7002"/>
</dbReference>
<evidence type="ECO:0000313" key="1">
    <source>
        <dbReference type="EMBL" id="QIN82639.1"/>
    </source>
</evidence>
<name>A0A6G8Q864_9ACTN</name>
<organism evidence="1 2">
    <name type="scientific">Rubrobacter tropicus</name>
    <dbReference type="NCBI Taxonomy" id="2653851"/>
    <lineage>
        <taxon>Bacteria</taxon>
        <taxon>Bacillati</taxon>
        <taxon>Actinomycetota</taxon>
        <taxon>Rubrobacteria</taxon>
        <taxon>Rubrobacterales</taxon>
        <taxon>Rubrobacteraceae</taxon>
        <taxon>Rubrobacter</taxon>
    </lineage>
</organism>
<dbReference type="EMBL" id="CP045119">
    <property type="protein sequence ID" value="QIN82639.1"/>
    <property type="molecule type" value="Genomic_DNA"/>
</dbReference>
<evidence type="ECO:0000313" key="2">
    <source>
        <dbReference type="Proteomes" id="UP000501452"/>
    </source>
</evidence>
<dbReference type="AlphaFoldDB" id="A0A6G8Q864"/>
<gene>
    <name evidence="1" type="ORF">GBA63_08280</name>
</gene>
<dbReference type="Proteomes" id="UP000501452">
    <property type="component" value="Chromosome"/>
</dbReference>
<protein>
    <submittedName>
        <fullName evidence="1">Uncharacterized protein</fullName>
    </submittedName>
</protein>
<reference evidence="1 2" key="1">
    <citation type="submission" date="2019-10" db="EMBL/GenBank/DDBJ databases">
        <title>Rubrobacter sp nov SCSIO 52090 isolated from a deep-sea sediment in the South China Sea.</title>
        <authorList>
            <person name="Chen R.W."/>
        </authorList>
    </citation>
    <scope>NUCLEOTIDE SEQUENCE [LARGE SCALE GENOMIC DNA]</scope>
    <source>
        <strain evidence="1 2">SCSIO 52909</strain>
    </source>
</reference>
<sequence>MDVGKLASRHPVLYHMAEDGSWESIRRLGLLSTSALLDGFEVGEGRRRRIESARRPEMEAIEHPEHGRALIWDNKPMQETVLERCLTGMTPREWYETLNRRVFFWLDRRRLLRLLCARAYRDRPHLVLELDTAELLRRHAEDVTLSAINSGATFAMNPAPRGPHTFRRVEDHPRGKAVVELAVDYAVPGAADFTCRVSRWRGGGELGEVWRKG</sequence>
<dbReference type="RefSeq" id="WP_166175163.1">
    <property type="nucleotide sequence ID" value="NZ_CP045119.1"/>
</dbReference>
<keyword evidence="2" id="KW-1185">Reference proteome</keyword>
<proteinExistence type="predicted"/>